<proteinExistence type="predicted"/>
<dbReference type="EMBL" id="JANSHE010001795">
    <property type="protein sequence ID" value="KAJ3001122.1"/>
    <property type="molecule type" value="Genomic_DNA"/>
</dbReference>
<organism evidence="1 2">
    <name type="scientific">Trametes sanguinea</name>
    <dbReference type="NCBI Taxonomy" id="158606"/>
    <lineage>
        <taxon>Eukaryota</taxon>
        <taxon>Fungi</taxon>
        <taxon>Dikarya</taxon>
        <taxon>Basidiomycota</taxon>
        <taxon>Agaricomycotina</taxon>
        <taxon>Agaricomycetes</taxon>
        <taxon>Polyporales</taxon>
        <taxon>Polyporaceae</taxon>
        <taxon>Trametes</taxon>
    </lineage>
</organism>
<comment type="caution">
    <text evidence="1">The sequence shown here is derived from an EMBL/GenBank/DDBJ whole genome shotgun (WGS) entry which is preliminary data.</text>
</comment>
<evidence type="ECO:0000313" key="1">
    <source>
        <dbReference type="EMBL" id="KAJ3001122.1"/>
    </source>
</evidence>
<accession>A0ACC1PT55</accession>
<keyword evidence="2" id="KW-1185">Reference proteome</keyword>
<evidence type="ECO:0000313" key="2">
    <source>
        <dbReference type="Proteomes" id="UP001144978"/>
    </source>
</evidence>
<protein>
    <submittedName>
        <fullName evidence="1">Uncharacterized protein</fullName>
    </submittedName>
</protein>
<gene>
    <name evidence="1" type="ORF">NUW54_g6631</name>
</gene>
<sequence length="150" mass="16509">MPLVLALPGKVHLLLPAHVERDEQPVDRPAAHIRPFASRQDVRKRFSNRKQEGDARRALVPPAEGGSATLLVPKEHEDGFSAGGWARGRPRTTSEKMEARLEDSKNGSEASVQGCSENNCSTCQAAGKATIRAWRDTPVHTKLTRHFPSR</sequence>
<reference evidence="1" key="1">
    <citation type="submission" date="2022-08" db="EMBL/GenBank/DDBJ databases">
        <title>Genome Sequence of Pycnoporus sanguineus.</title>
        <authorList>
            <person name="Buettner E."/>
        </authorList>
    </citation>
    <scope>NUCLEOTIDE SEQUENCE</scope>
    <source>
        <strain evidence="1">CG-C14</strain>
    </source>
</reference>
<name>A0ACC1PT55_9APHY</name>
<dbReference type="Proteomes" id="UP001144978">
    <property type="component" value="Unassembled WGS sequence"/>
</dbReference>